<evidence type="ECO:0000256" key="1">
    <source>
        <dbReference type="SAM" id="Phobius"/>
    </source>
</evidence>
<name>A0AAV5TDU7_9BILA</name>
<evidence type="ECO:0000256" key="2">
    <source>
        <dbReference type="SAM" id="SignalP"/>
    </source>
</evidence>
<feature type="signal peptide" evidence="2">
    <location>
        <begin position="1"/>
        <end position="17"/>
    </location>
</feature>
<feature type="chain" id="PRO_5043506952" description="G protein-coupled receptor" evidence="2">
    <location>
        <begin position="18"/>
        <end position="274"/>
    </location>
</feature>
<protein>
    <recommendedName>
        <fullName evidence="5">G protein-coupled receptor</fullName>
    </recommendedName>
</protein>
<feature type="transmembrane region" description="Helical" evidence="1">
    <location>
        <begin position="102"/>
        <end position="120"/>
    </location>
</feature>
<evidence type="ECO:0008006" key="5">
    <source>
        <dbReference type="Google" id="ProtNLM"/>
    </source>
</evidence>
<organism evidence="3 4">
    <name type="scientific">Pristionchus entomophagus</name>
    <dbReference type="NCBI Taxonomy" id="358040"/>
    <lineage>
        <taxon>Eukaryota</taxon>
        <taxon>Metazoa</taxon>
        <taxon>Ecdysozoa</taxon>
        <taxon>Nematoda</taxon>
        <taxon>Chromadorea</taxon>
        <taxon>Rhabditida</taxon>
        <taxon>Rhabditina</taxon>
        <taxon>Diplogasteromorpha</taxon>
        <taxon>Diplogasteroidea</taxon>
        <taxon>Neodiplogasteridae</taxon>
        <taxon>Pristionchus</taxon>
    </lineage>
</organism>
<comment type="caution">
    <text evidence="3">The sequence shown here is derived from an EMBL/GenBank/DDBJ whole genome shotgun (WGS) entry which is preliminary data.</text>
</comment>
<reference evidence="3" key="1">
    <citation type="submission" date="2023-10" db="EMBL/GenBank/DDBJ databases">
        <title>Genome assembly of Pristionchus species.</title>
        <authorList>
            <person name="Yoshida K."/>
            <person name="Sommer R.J."/>
        </authorList>
    </citation>
    <scope>NUCLEOTIDE SEQUENCE</scope>
    <source>
        <strain evidence="3">RS0144</strain>
    </source>
</reference>
<dbReference type="AlphaFoldDB" id="A0AAV5TDU7"/>
<keyword evidence="2" id="KW-0732">Signal</keyword>
<dbReference type="EMBL" id="BTSX01000004">
    <property type="protein sequence ID" value="GMS92507.1"/>
    <property type="molecule type" value="Genomic_DNA"/>
</dbReference>
<feature type="non-terminal residue" evidence="3">
    <location>
        <position position="274"/>
    </location>
</feature>
<feature type="non-terminal residue" evidence="3">
    <location>
        <position position="1"/>
    </location>
</feature>
<dbReference type="Pfam" id="PF10326">
    <property type="entry name" value="7TM_GPCR_Str"/>
    <property type="match status" value="1"/>
</dbReference>
<evidence type="ECO:0000313" key="4">
    <source>
        <dbReference type="Proteomes" id="UP001432027"/>
    </source>
</evidence>
<dbReference type="Proteomes" id="UP001432027">
    <property type="component" value="Unassembled WGS sequence"/>
</dbReference>
<feature type="transmembrane region" description="Helical" evidence="1">
    <location>
        <begin position="220"/>
        <end position="247"/>
    </location>
</feature>
<feature type="transmembrane region" description="Helical" evidence="1">
    <location>
        <begin position="173"/>
        <end position="199"/>
    </location>
</feature>
<evidence type="ECO:0000313" key="3">
    <source>
        <dbReference type="EMBL" id="GMS92507.1"/>
    </source>
</evidence>
<keyword evidence="4" id="KW-1185">Reference proteome</keyword>
<sequence>VLSFVINALLILAVVQSSKVNQSSPSIAFAFQNLGGYRYLLFAFTINDIYFPLVHALTLPVRCTFHMRLNIISLGNMLLPPRFRHVLAWNSKVKGSMKTTHLRFYSAFNTFLLVIVSVLLQKNLWFWNCWFNYDSDEELEAYLRPYVNEEFPGEEPVHIGALYYNDKGIRLSAILATMGFNAIMSFWVAVIVVCSVMIVRLFKNSGGLTSHKNEVLQKQLFATLVAQMIVPILCVFLPCALIINAPIFAQISAFPNLVSVALTFFPVLDAFVTI</sequence>
<dbReference type="PANTHER" id="PTHR22943:SF248">
    <property type="entry name" value="SEVEN TM RECEPTOR"/>
    <property type="match status" value="1"/>
</dbReference>
<keyword evidence="1" id="KW-0812">Transmembrane</keyword>
<gene>
    <name evidence="3" type="ORF">PENTCL1PPCAC_14682</name>
</gene>
<dbReference type="InterPro" id="IPR019428">
    <property type="entry name" value="7TM_GPCR_serpentine_rcpt_Str"/>
</dbReference>
<proteinExistence type="predicted"/>
<accession>A0AAV5TDU7</accession>
<feature type="transmembrane region" description="Helical" evidence="1">
    <location>
        <begin position="253"/>
        <end position="272"/>
    </location>
</feature>
<keyword evidence="1" id="KW-0472">Membrane</keyword>
<feature type="transmembrane region" description="Helical" evidence="1">
    <location>
        <begin position="41"/>
        <end position="61"/>
    </location>
</feature>
<dbReference type="PANTHER" id="PTHR22943">
    <property type="entry name" value="7-TRANSMEMBRANE DOMAIN RECEPTOR C.ELEGANS"/>
    <property type="match status" value="1"/>
</dbReference>
<keyword evidence="1" id="KW-1133">Transmembrane helix</keyword>